<dbReference type="SMART" id="SM00974">
    <property type="entry name" value="T5orf172"/>
    <property type="match status" value="1"/>
</dbReference>
<name>A0A6G8RZA9_9GAMM</name>
<proteinExistence type="predicted"/>
<dbReference type="Pfam" id="PF13455">
    <property type="entry name" value="MUG113"/>
    <property type="match status" value="1"/>
</dbReference>
<protein>
    <submittedName>
        <fullName evidence="2">GIY-YIG nuclease family protein</fullName>
    </submittedName>
</protein>
<evidence type="ECO:0000313" key="3">
    <source>
        <dbReference type="Proteomes" id="UP000502297"/>
    </source>
</evidence>
<accession>A0A6G8RZA9</accession>
<dbReference type="Proteomes" id="UP000502297">
    <property type="component" value="Chromosome"/>
</dbReference>
<evidence type="ECO:0000259" key="1">
    <source>
        <dbReference type="SMART" id="SM00974"/>
    </source>
</evidence>
<organism evidence="2 3">
    <name type="scientific">Acinetobacter shaoyimingii</name>
    <dbReference type="NCBI Taxonomy" id="2715164"/>
    <lineage>
        <taxon>Bacteria</taxon>
        <taxon>Pseudomonadati</taxon>
        <taxon>Pseudomonadota</taxon>
        <taxon>Gammaproteobacteria</taxon>
        <taxon>Moraxellales</taxon>
        <taxon>Moraxellaceae</taxon>
        <taxon>Acinetobacter</taxon>
    </lineage>
</organism>
<dbReference type="AlphaFoldDB" id="A0A6G8RZA9"/>
<dbReference type="KEGG" id="asha:G8E00_15775"/>
<dbReference type="RefSeq" id="WP_166226192.1">
    <property type="nucleotide sequence ID" value="NZ_CP049801.1"/>
</dbReference>
<sequence>MADFSDDELLSELGIDLAPVKSVTYTAKEERLISGFEEIIHFYEEHKRVPSNTAETDIFERMYAVRLAQLKQSDEAKKLLADFDQYSLLSDSDNENSDVASLAEDDLLAELGIELEDEENILILKNVRTQEERKEAELVGRQKVCEDFGVFEPLFNQIQSELETGIRYTKRYGKNNVLEKNDWFILNGQLVFIAEISEYFETSDGHLDARTRLIYSNGTESNILMRSLTKSLYKDEAGRRVLITNNTGPLFVEENLPKLENEIEIQSGTIYVLRSLSSNSFIKEHKQVIHKIGVTTSKVNKRITDAKNDPTYLLADVELVASYALPENVVPHKLEKLIHKVLQSAQLDINIEDRFGKPVKPKEWFLVPLEIIEEIIKHLKNGTITEYIYDINKATLVPITKESDS</sequence>
<dbReference type="InterPro" id="IPR018306">
    <property type="entry name" value="Phage_T5_Orf172_DNA-bd"/>
</dbReference>
<feature type="domain" description="Bacteriophage T5 Orf172 DNA-binding" evidence="1">
    <location>
        <begin position="284"/>
        <end position="379"/>
    </location>
</feature>
<evidence type="ECO:0000313" key="2">
    <source>
        <dbReference type="EMBL" id="QIO07292.1"/>
    </source>
</evidence>
<reference evidence="2 3" key="1">
    <citation type="submission" date="2020-03" db="EMBL/GenBank/DDBJ databases">
        <authorList>
            <person name="Zhu W."/>
        </authorList>
    </citation>
    <scope>NUCLEOTIDE SEQUENCE [LARGE SCALE GENOMIC DNA]</scope>
    <source>
        <strain evidence="2 3">323-1</strain>
    </source>
</reference>
<dbReference type="EMBL" id="CP049801">
    <property type="protein sequence ID" value="QIO07292.1"/>
    <property type="molecule type" value="Genomic_DNA"/>
</dbReference>
<gene>
    <name evidence="2" type="ORF">G8E00_15775</name>
</gene>
<keyword evidence="3" id="KW-1185">Reference proteome</keyword>